<dbReference type="PROSITE" id="PS51257">
    <property type="entry name" value="PROKAR_LIPOPROTEIN"/>
    <property type="match status" value="1"/>
</dbReference>
<keyword evidence="2" id="KW-1185">Reference proteome</keyword>
<name>A0AA96V5S0_9EURY</name>
<dbReference type="AlphaFoldDB" id="A0AA96V5S0"/>
<dbReference type="Proteomes" id="UP001304970">
    <property type="component" value="Chromosome"/>
</dbReference>
<proteinExistence type="predicted"/>
<evidence type="ECO:0000313" key="1">
    <source>
        <dbReference type="EMBL" id="WNY27237.1"/>
    </source>
</evidence>
<sequence length="141" mass="15726">MKQIRSLFFLALVLLATVAAVATAGCMSTTYTMEGKILLEDASQPFGTAPIYLELQDMTDPKSVVILDKMKISGDSKSHYSYEMVHEGYLNPKGIYTVSAWVDTNGDMQRNAGDYVSKPIHRLEANILEQPFDIYVYPYTG</sequence>
<reference evidence="1 2" key="1">
    <citation type="submission" date="2023-07" db="EMBL/GenBank/DDBJ databases">
        <title>Closed genome sequence of Methanosarcinaceae archaeon Am2.</title>
        <authorList>
            <person name="Poehlein A."/>
            <person name="Protasov E."/>
            <person name="Platt K."/>
            <person name="Reeh H."/>
            <person name="Daniel R."/>
            <person name="Brune A."/>
        </authorList>
    </citation>
    <scope>NUCLEOTIDE SEQUENCE [LARGE SCALE GENOMIC DNA]</scope>
    <source>
        <strain evidence="1 2">Am2</strain>
    </source>
</reference>
<dbReference type="RefSeq" id="WP_338097212.1">
    <property type="nucleotide sequence ID" value="NZ_CP131061.1"/>
</dbReference>
<dbReference type="EMBL" id="CP131061">
    <property type="protein sequence ID" value="WNY27237.1"/>
    <property type="molecule type" value="Genomic_DNA"/>
</dbReference>
<protein>
    <submittedName>
        <fullName evidence="1">Uncharacterized protein</fullName>
    </submittedName>
</protein>
<accession>A0AA96V5S0</accession>
<gene>
    <name evidence="1" type="ORF">MsAm2_10290</name>
</gene>
<organism evidence="1 2">
    <name type="scientific">Methanolapillus ohkumae</name>
    <dbReference type="NCBI Taxonomy" id="3028298"/>
    <lineage>
        <taxon>Archaea</taxon>
        <taxon>Methanobacteriati</taxon>
        <taxon>Methanobacteriota</taxon>
        <taxon>Stenosarchaea group</taxon>
        <taxon>Methanomicrobia</taxon>
        <taxon>Methanosarcinales</taxon>
        <taxon>Methanosarcinaceae</taxon>
        <taxon>Methanolapillus</taxon>
    </lineage>
</organism>
<dbReference type="GeneID" id="89228448"/>
<evidence type="ECO:0000313" key="2">
    <source>
        <dbReference type="Proteomes" id="UP001304970"/>
    </source>
</evidence>